<evidence type="ECO:0008006" key="3">
    <source>
        <dbReference type="Google" id="ProtNLM"/>
    </source>
</evidence>
<accession>A0ABS3JP14</accession>
<evidence type="ECO:0000313" key="1">
    <source>
        <dbReference type="EMBL" id="MBO0951732.1"/>
    </source>
</evidence>
<sequence length="80" mass="9443">MYAWLGSNLRFPERPYEYVGKMVIGFTVSQTGHVRDIDLVRLQAASKRYVISVFKRMPRWKPGFHKGKPVIVRYYLPINI</sequence>
<dbReference type="SUPFAM" id="SSF74653">
    <property type="entry name" value="TolA/TonB C-terminal domain"/>
    <property type="match status" value="1"/>
</dbReference>
<dbReference type="Proteomes" id="UP000664628">
    <property type="component" value="Unassembled WGS sequence"/>
</dbReference>
<reference evidence="1 2" key="1">
    <citation type="submission" date="2021-03" db="EMBL/GenBank/DDBJ databases">
        <title>Fibrella sp. HMF5405 genome sequencing and assembly.</title>
        <authorList>
            <person name="Kang H."/>
            <person name="Kim H."/>
            <person name="Bae S."/>
            <person name="Joh K."/>
        </authorList>
    </citation>
    <scope>NUCLEOTIDE SEQUENCE [LARGE SCALE GENOMIC DNA]</scope>
    <source>
        <strain evidence="1 2">HMF5405</strain>
    </source>
</reference>
<gene>
    <name evidence="1" type="ORF">J2I46_24325</name>
</gene>
<dbReference type="Gene3D" id="3.30.1150.10">
    <property type="match status" value="1"/>
</dbReference>
<dbReference type="EMBL" id="JAFMYW010000008">
    <property type="protein sequence ID" value="MBO0951732.1"/>
    <property type="molecule type" value="Genomic_DNA"/>
</dbReference>
<dbReference type="RefSeq" id="WP_207331676.1">
    <property type="nucleotide sequence ID" value="NZ_JAFMYW010000008.1"/>
</dbReference>
<evidence type="ECO:0000313" key="2">
    <source>
        <dbReference type="Proteomes" id="UP000664628"/>
    </source>
</evidence>
<proteinExistence type="predicted"/>
<comment type="caution">
    <text evidence="1">The sequence shown here is derived from an EMBL/GenBank/DDBJ whole genome shotgun (WGS) entry which is preliminary data.</text>
</comment>
<keyword evidence="2" id="KW-1185">Reference proteome</keyword>
<name>A0ABS3JP14_9BACT</name>
<organism evidence="1 2">
    <name type="scientific">Fibrella forsythiae</name>
    <dbReference type="NCBI Taxonomy" id="2817061"/>
    <lineage>
        <taxon>Bacteria</taxon>
        <taxon>Pseudomonadati</taxon>
        <taxon>Bacteroidota</taxon>
        <taxon>Cytophagia</taxon>
        <taxon>Cytophagales</taxon>
        <taxon>Spirosomataceae</taxon>
        <taxon>Fibrella</taxon>
    </lineage>
</organism>
<protein>
    <recommendedName>
        <fullName evidence="3">TonB C-terminal domain-containing protein</fullName>
    </recommendedName>
</protein>